<comment type="caution">
    <text evidence="2">The sequence shown here is derived from an EMBL/GenBank/DDBJ whole genome shotgun (WGS) entry which is preliminary data.</text>
</comment>
<evidence type="ECO:0000313" key="3">
    <source>
        <dbReference type="Proteomes" id="UP000729402"/>
    </source>
</evidence>
<evidence type="ECO:0000313" key="2">
    <source>
        <dbReference type="EMBL" id="KAG8060203.1"/>
    </source>
</evidence>
<evidence type="ECO:0000256" key="1">
    <source>
        <dbReference type="SAM" id="MobiDB-lite"/>
    </source>
</evidence>
<protein>
    <submittedName>
        <fullName evidence="2">Uncharacterized protein</fullName>
    </submittedName>
</protein>
<feature type="region of interest" description="Disordered" evidence="1">
    <location>
        <begin position="18"/>
        <end position="43"/>
    </location>
</feature>
<feature type="compositionally biased region" description="Basic residues" evidence="1">
    <location>
        <begin position="18"/>
        <end position="36"/>
    </location>
</feature>
<sequence>MLWMYRRACSDPAQLARARTRRGRRGRHERHGHVGRNWRAEPAPGPQLLVASGEGDHLCSIVGAAMRGHLPRTAQDYKPAGGAVQCRPGQAGAAKRSQALETELDWGRGLTLASRVVALPLAGGRHRSAAALPLTGGREMAGETLGFLATAGYLDGAPLTLG</sequence>
<dbReference type="EMBL" id="JAAALK010000287">
    <property type="protein sequence ID" value="KAG8060203.1"/>
    <property type="molecule type" value="Genomic_DNA"/>
</dbReference>
<reference evidence="2" key="1">
    <citation type="journal article" date="2021" name="bioRxiv">
        <title>Whole Genome Assembly and Annotation of Northern Wild Rice, Zizania palustris L., Supports a Whole Genome Duplication in the Zizania Genus.</title>
        <authorList>
            <person name="Haas M."/>
            <person name="Kono T."/>
            <person name="Macchietto M."/>
            <person name="Millas R."/>
            <person name="McGilp L."/>
            <person name="Shao M."/>
            <person name="Duquette J."/>
            <person name="Hirsch C.N."/>
            <person name="Kimball J."/>
        </authorList>
    </citation>
    <scope>NUCLEOTIDE SEQUENCE</scope>
    <source>
        <tissue evidence="2">Fresh leaf tissue</tissue>
    </source>
</reference>
<dbReference type="Proteomes" id="UP000729402">
    <property type="component" value="Unassembled WGS sequence"/>
</dbReference>
<proteinExistence type="predicted"/>
<keyword evidence="3" id="KW-1185">Reference proteome</keyword>
<organism evidence="2 3">
    <name type="scientific">Zizania palustris</name>
    <name type="common">Northern wild rice</name>
    <dbReference type="NCBI Taxonomy" id="103762"/>
    <lineage>
        <taxon>Eukaryota</taxon>
        <taxon>Viridiplantae</taxon>
        <taxon>Streptophyta</taxon>
        <taxon>Embryophyta</taxon>
        <taxon>Tracheophyta</taxon>
        <taxon>Spermatophyta</taxon>
        <taxon>Magnoliopsida</taxon>
        <taxon>Liliopsida</taxon>
        <taxon>Poales</taxon>
        <taxon>Poaceae</taxon>
        <taxon>BOP clade</taxon>
        <taxon>Oryzoideae</taxon>
        <taxon>Oryzeae</taxon>
        <taxon>Zizaniinae</taxon>
        <taxon>Zizania</taxon>
    </lineage>
</organism>
<dbReference type="AlphaFoldDB" id="A0A8J5S7I7"/>
<reference evidence="2" key="2">
    <citation type="submission" date="2021-02" db="EMBL/GenBank/DDBJ databases">
        <authorList>
            <person name="Kimball J.A."/>
            <person name="Haas M.W."/>
            <person name="Macchietto M."/>
            <person name="Kono T."/>
            <person name="Duquette J."/>
            <person name="Shao M."/>
        </authorList>
    </citation>
    <scope>NUCLEOTIDE SEQUENCE</scope>
    <source>
        <tissue evidence="2">Fresh leaf tissue</tissue>
    </source>
</reference>
<accession>A0A8J5S7I7</accession>
<name>A0A8J5S7I7_ZIZPA</name>
<gene>
    <name evidence="2" type="ORF">GUJ93_ZPchr0002g26749</name>
</gene>